<proteinExistence type="inferred from homology"/>
<gene>
    <name evidence="3" type="ORF">C8J48_0550</name>
</gene>
<accession>A0A2T4Z7Y1</accession>
<dbReference type="CDD" id="cd05142">
    <property type="entry name" value="Barstar"/>
    <property type="match status" value="1"/>
</dbReference>
<dbReference type="Gene3D" id="3.30.370.10">
    <property type="entry name" value="Barstar-like"/>
    <property type="match status" value="1"/>
</dbReference>
<name>A0A2T4Z7Y1_9BACL</name>
<evidence type="ECO:0000259" key="2">
    <source>
        <dbReference type="Pfam" id="PF01337"/>
    </source>
</evidence>
<dbReference type="OrthoDB" id="7575400at2"/>
<evidence type="ECO:0000313" key="4">
    <source>
        <dbReference type="Proteomes" id="UP000241639"/>
    </source>
</evidence>
<protein>
    <submittedName>
        <fullName evidence="3">Ribonuclease inhibitor</fullName>
    </submittedName>
</protein>
<dbReference type="EMBL" id="PZZP01000001">
    <property type="protein sequence ID" value="PTM57979.1"/>
    <property type="molecule type" value="Genomic_DNA"/>
</dbReference>
<dbReference type="InterPro" id="IPR035905">
    <property type="entry name" value="Barstar-like_sf"/>
</dbReference>
<dbReference type="AlphaFoldDB" id="A0A2T4Z7Y1"/>
<dbReference type="Pfam" id="PF01337">
    <property type="entry name" value="Barstar"/>
    <property type="match status" value="1"/>
</dbReference>
<comment type="caution">
    <text evidence="3">The sequence shown here is derived from an EMBL/GenBank/DDBJ whole genome shotgun (WGS) entry which is preliminary data.</text>
</comment>
<reference evidence="3 4" key="1">
    <citation type="submission" date="2018-04" db="EMBL/GenBank/DDBJ databases">
        <title>Genomic Encyclopedia of Archaeal and Bacterial Type Strains, Phase II (KMG-II): from individual species to whole genera.</title>
        <authorList>
            <person name="Goeker M."/>
        </authorList>
    </citation>
    <scope>NUCLEOTIDE SEQUENCE [LARGE SCALE GENOMIC DNA]</scope>
    <source>
        <strain evidence="3 4">DSM 45169</strain>
    </source>
</reference>
<comment type="similarity">
    <text evidence="1">Belongs to the barstar family.</text>
</comment>
<dbReference type="RefSeq" id="WP_107724840.1">
    <property type="nucleotide sequence ID" value="NZ_PZZP01000001.1"/>
</dbReference>
<evidence type="ECO:0000256" key="1">
    <source>
        <dbReference type="ARBA" id="ARBA00006845"/>
    </source>
</evidence>
<dbReference type="Proteomes" id="UP000241639">
    <property type="component" value="Unassembled WGS sequence"/>
</dbReference>
<evidence type="ECO:0000313" key="3">
    <source>
        <dbReference type="EMBL" id="PTM57979.1"/>
    </source>
</evidence>
<dbReference type="SUPFAM" id="SSF52038">
    <property type="entry name" value="Barstar-related"/>
    <property type="match status" value="1"/>
</dbReference>
<sequence length="90" mass="10432">MKEVYLAGKRIKNRDDFHKEIRESFGFPAYYGGNLDALWDMLTGWIQLPVTLIWEDFFDSRDAMGNAVDPIVNVLKEAEVELDGFTIIFK</sequence>
<dbReference type="InterPro" id="IPR000468">
    <property type="entry name" value="Barstar"/>
</dbReference>
<organism evidence="3 4">
    <name type="scientific">Desmospora activa DSM 45169</name>
    <dbReference type="NCBI Taxonomy" id="1121389"/>
    <lineage>
        <taxon>Bacteria</taxon>
        <taxon>Bacillati</taxon>
        <taxon>Bacillota</taxon>
        <taxon>Bacilli</taxon>
        <taxon>Bacillales</taxon>
        <taxon>Thermoactinomycetaceae</taxon>
        <taxon>Desmospora</taxon>
    </lineage>
</organism>
<feature type="domain" description="Barstar (barnase inhibitor)" evidence="2">
    <location>
        <begin position="1"/>
        <end position="83"/>
    </location>
</feature>
<keyword evidence="4" id="KW-1185">Reference proteome</keyword>